<organism evidence="1 2">
    <name type="scientific">Elephant endotheliotropic herpesvirus 3A</name>
    <dbReference type="NCBI Taxonomy" id="1329409"/>
    <lineage>
        <taxon>Viruses</taxon>
        <taxon>Duplodnaviria</taxon>
        <taxon>Heunggongvirae</taxon>
        <taxon>Peploviricota</taxon>
        <taxon>Herviviricetes</taxon>
        <taxon>Herpesvirales</taxon>
        <taxon>Orthoherpesviridae</taxon>
        <taxon>Betaherpesvirinae</taxon>
        <taxon>Proboscivirus</taxon>
        <taxon>Elephant endotheliotropic herpesvirus 3</taxon>
    </lineage>
</organism>
<dbReference type="Proteomes" id="UP001162024">
    <property type="component" value="Segment"/>
</dbReference>
<keyword evidence="2" id="KW-1185">Reference proteome</keyword>
<reference evidence="1" key="2">
    <citation type="journal article" date="2013" name="Genome Announc.">
        <title>Complete Genome Sequence of Elephant Endotheliotropic Herpesvirus 1A.</title>
        <authorList>
            <person name="Ling P.D."/>
            <person name="Reid J.G."/>
            <person name="Qin X."/>
            <person name="Muzny D.M."/>
            <person name="Gibbs R."/>
            <person name="Petrosino J."/>
            <person name="Peng R."/>
            <person name="Zong J.C."/>
            <person name="Heaggans S.Y."/>
            <person name="Hayward G.S."/>
        </authorList>
    </citation>
    <scope>NUCLEOTIDE SEQUENCE</scope>
    <source>
        <strain evidence="1">Nyah NAP97</strain>
    </source>
</reference>
<protein>
    <submittedName>
        <fullName evidence="1">Protein E18C</fullName>
    </submittedName>
</protein>
<dbReference type="GeneID" id="80541505"/>
<reference evidence="1" key="5">
    <citation type="journal article" date="2016" name="MSphere">
        <title>Complete Genome Sequence of Elephant Endotheliotropic Herpesvirus 4, the First Example of a GC-Rich Branch Proboscivirus.</title>
        <authorList>
            <person name="Ling P.D."/>
            <person name="Long S.Y."/>
            <person name="Fuery A."/>
            <person name="Peng R.S."/>
            <person name="Heaggans S.Y."/>
            <person name="Qin X."/>
            <person name="Worley K.C."/>
            <person name="Dugan S."/>
            <person name="Hayward G.S."/>
        </authorList>
    </citation>
    <scope>NUCLEOTIDE SEQUENCE</scope>
    <source>
        <strain evidence="1">Nyah NAP97</strain>
    </source>
</reference>
<evidence type="ECO:0000313" key="1">
    <source>
        <dbReference type="EMBL" id="QOE74388.1"/>
    </source>
</evidence>
<gene>
    <name evidence="1" type="primary">E18C</name>
</gene>
<proteinExistence type="predicted"/>
<reference evidence="1" key="1">
    <citation type="journal article" date="2009" name="Vet. Pathol.">
        <title>Clinico-pathologic features of fatal disease attributed to new variants of endotheliotropic herpesviruses in two Asian elephants (Elephas maximus).</title>
        <authorList>
            <person name="Garner M.M."/>
            <person name="Helmick K."/>
            <person name="Ochsenreiter J."/>
            <person name="Richman L.K."/>
            <person name="Latimer E."/>
            <person name="Wise A.G."/>
            <person name="Maes R.K."/>
            <person name="Kiupel M."/>
            <person name="Nordhausen R.W."/>
            <person name="Zong J.C."/>
            <person name="Hayward G.S."/>
        </authorList>
    </citation>
    <scope>NUCLEOTIDE SEQUENCE</scope>
    <source>
        <strain evidence="1">Nyah NAP97</strain>
    </source>
</reference>
<dbReference type="EMBL" id="MN373268">
    <property type="protein sequence ID" value="QOE74388.1"/>
    <property type="molecule type" value="Genomic_DNA"/>
</dbReference>
<reference evidence="1" key="3">
    <citation type="journal article" date="2014" name="J. Virol.">
        <title>Comparative genome analysis of four elephant endotheliotropic herpesviruses, EEHV3, EEHV4, EEHV5, and EEHV6, from cases of hemorrhagic disease or viremia.</title>
        <authorList>
            <person name="Zong JC"/>
            <person name="Latimer EM"/>
            <person name="Long SY"/>
            <person name="Richman LK"/>
            <person name="Heaggans SY"/>
            <person name="Hayward GS."/>
        </authorList>
    </citation>
    <scope>NUCLEOTIDE SEQUENCE</scope>
    <source>
        <strain evidence="1">Nyah NAP97</strain>
    </source>
</reference>
<evidence type="ECO:0000313" key="2">
    <source>
        <dbReference type="Proteomes" id="UP001162024"/>
    </source>
</evidence>
<accession>A0A866VSN4</accession>
<reference evidence="1" key="7">
    <citation type="submission" date="2019-08" db="EMBL/GenBank/DDBJ databases">
        <title>Complete Genome Assembly and Annotation of EEHV3A the First Example of a GC-Branch African Elephant Endotheliotrophic Herpesvirus Associated with Lethal Hemorrhagic Disease.</title>
        <authorList>
            <person name="Tan J."/>
            <person name="Ling P.D."/>
            <person name="Worley K."/>
            <person name="Proudfoot J."/>
            <person name="Bowman M."/>
            <person name="Qin X."/>
            <person name="Latimer E.M."/>
            <person name="Holder K."/>
            <person name="Fayette M."/>
            <person name="Nodolf S."/>
            <person name="Heaggans S.Y."/>
            <person name="Zong J.-C."/>
            <person name="Pearson V.R."/>
            <person name="Hayward G.S."/>
        </authorList>
    </citation>
    <scope>NUCLEOTIDE SEQUENCE</scope>
    <source>
        <strain evidence="1">Nyah NAP97</strain>
    </source>
</reference>
<dbReference type="RefSeq" id="YP_010802721.1">
    <property type="nucleotide sequence ID" value="NC_077039.1"/>
</dbReference>
<sequence length="90" mass="10756">MVHIPRCELKNPCLTQYRRSRGYEKLRDRSLWTMWMEKRQDDARRRTKRRGLFANLYGPLRLLGRLMVAGGESRVVVWNEGHCVYTESSL</sequence>
<dbReference type="KEGG" id="vg:80541505"/>
<name>A0A866VSN4_9BETA</name>
<reference evidence="1" key="6">
    <citation type="journal article" date="2016" name="MSphere">
        <title>Comparison of the Gene Coding Contents and Other Unusual Features of the GC-Rich and AT-Rich Branch Probosciviruses.</title>
        <authorList>
            <person name="Ling P.D."/>
            <person name="Long S.Y."/>
            <person name="Zong J.C."/>
            <person name="Heaggans S.Y."/>
            <person name="Qin X."/>
            <person name="Hayward G.S."/>
        </authorList>
    </citation>
    <scope>NUCLEOTIDE SEQUENCE</scope>
    <source>
        <strain evidence="1">Nyah NAP97</strain>
    </source>
</reference>
<reference evidence="1" key="4">
    <citation type="journal article" date="2016" name="ILAR J">
        <title>Review of Elephant Endotheliotropic Herpesviruses and Acute Hemorrhagic Disease.</title>
        <authorList>
            <person name="Long S.Y."/>
            <person name="Latimer E.M."/>
            <person name="Hayward G.S."/>
        </authorList>
    </citation>
    <scope>NUCLEOTIDE SEQUENCE</scope>
    <source>
        <strain evidence="1">Nyah NAP97</strain>
    </source>
</reference>